<dbReference type="InterPro" id="IPR000719">
    <property type="entry name" value="Prot_kinase_dom"/>
</dbReference>
<dbReference type="PANTHER" id="PTHR11909">
    <property type="entry name" value="CASEIN KINASE-RELATED"/>
    <property type="match status" value="1"/>
</dbReference>
<evidence type="ECO:0000256" key="1">
    <source>
        <dbReference type="ARBA" id="ARBA00012513"/>
    </source>
</evidence>
<feature type="domain" description="Protein kinase" evidence="4">
    <location>
        <begin position="1"/>
        <end position="159"/>
    </location>
</feature>
<dbReference type="GO" id="GO:0005524">
    <property type="term" value="F:ATP binding"/>
    <property type="evidence" value="ECO:0007669"/>
    <property type="project" value="InterPro"/>
</dbReference>
<dbReference type="EC" id="2.7.11.1" evidence="1"/>
<dbReference type="InterPro" id="IPR011009">
    <property type="entry name" value="Kinase-like_dom_sf"/>
</dbReference>
<dbReference type="Pfam" id="PF00069">
    <property type="entry name" value="Pkinase"/>
    <property type="match status" value="1"/>
</dbReference>
<gene>
    <name evidence="5" type="ORF">PPERSA_07799</name>
</gene>
<dbReference type="Proteomes" id="UP000054937">
    <property type="component" value="Unassembled WGS sequence"/>
</dbReference>
<dbReference type="GO" id="GO:0004674">
    <property type="term" value="F:protein serine/threonine kinase activity"/>
    <property type="evidence" value="ECO:0007669"/>
    <property type="project" value="UniProtKB-EC"/>
</dbReference>
<keyword evidence="6" id="KW-1185">Reference proteome</keyword>
<evidence type="ECO:0000313" key="6">
    <source>
        <dbReference type="Proteomes" id="UP000054937"/>
    </source>
</evidence>
<dbReference type="OrthoDB" id="3258886at2759"/>
<feature type="region of interest" description="Disordered" evidence="3">
    <location>
        <begin position="335"/>
        <end position="360"/>
    </location>
</feature>
<keyword evidence="5" id="KW-0418">Kinase</keyword>
<protein>
    <recommendedName>
        <fullName evidence="2">Casein kinase I</fullName>
        <ecNumber evidence="1">2.7.11.1</ecNumber>
    </recommendedName>
</protein>
<feature type="region of interest" description="Disordered" evidence="3">
    <location>
        <begin position="309"/>
        <end position="328"/>
    </location>
</feature>
<organism evidence="5 6">
    <name type="scientific">Pseudocohnilembus persalinus</name>
    <name type="common">Ciliate</name>
    <dbReference type="NCBI Taxonomy" id="266149"/>
    <lineage>
        <taxon>Eukaryota</taxon>
        <taxon>Sar</taxon>
        <taxon>Alveolata</taxon>
        <taxon>Ciliophora</taxon>
        <taxon>Intramacronucleata</taxon>
        <taxon>Oligohymenophorea</taxon>
        <taxon>Scuticociliatia</taxon>
        <taxon>Philasterida</taxon>
        <taxon>Pseudocohnilembidae</taxon>
        <taxon>Pseudocohnilembus</taxon>
    </lineage>
</organism>
<dbReference type="EMBL" id="LDAU01000204">
    <property type="protein sequence ID" value="KRW99722.1"/>
    <property type="molecule type" value="Genomic_DNA"/>
</dbReference>
<dbReference type="PROSITE" id="PS00108">
    <property type="entry name" value="PROTEIN_KINASE_ST"/>
    <property type="match status" value="1"/>
</dbReference>
<feature type="compositionally biased region" description="Polar residues" evidence="3">
    <location>
        <begin position="316"/>
        <end position="328"/>
    </location>
</feature>
<dbReference type="SUPFAM" id="SSF56112">
    <property type="entry name" value="Protein kinase-like (PK-like)"/>
    <property type="match status" value="1"/>
</dbReference>
<keyword evidence="5" id="KW-0808">Transferase</keyword>
<reference evidence="5 6" key="1">
    <citation type="journal article" date="2015" name="Sci. Rep.">
        <title>Genome of the facultative scuticociliatosis pathogen Pseudocohnilembus persalinus provides insight into its virulence through horizontal gene transfer.</title>
        <authorList>
            <person name="Xiong J."/>
            <person name="Wang G."/>
            <person name="Cheng J."/>
            <person name="Tian M."/>
            <person name="Pan X."/>
            <person name="Warren A."/>
            <person name="Jiang C."/>
            <person name="Yuan D."/>
            <person name="Miao W."/>
        </authorList>
    </citation>
    <scope>NUCLEOTIDE SEQUENCE [LARGE SCALE GENOMIC DNA]</scope>
    <source>
        <strain evidence="5">36N120E</strain>
    </source>
</reference>
<sequence>MLHSKNLIHRDVKPDNFVVGYGEFCNIVNLIDFGLAKFYKDSEGKHIPFIKKKGMIGTARYASINAHLGHEQSRRDDLEGLGYVLLYFAKGKLPWQNIHADTKEEKYEKIKNMKQTMKLEQLCEGAPSEFIIFFEHIKSLEFTDEPDYKTLKQLFNKILIDRNEKPVDFLDWQNLPEYKKYKKIKNLAQIQQNNAININNLKDQIQMQKEQKIEQFKKDQQIINKQAENSNLFKHNIQGNNKIETQNQQINYNNINKMQSEQKKAVNNINGQVYGQINISADQRHINLIKNFNYNDNQNQINIKKAEQYQDKNDQQKPQASDNLQQNIKDYNLTTRKEDKKKLSAPINPNNITVPKKQRDSFLSPTNNILKIPNNQQSTITAITNFTMQENSQNTSKINAFDYSNFSECEIDNDTPALNILMQNQLQINDPKDLKKDIRRKSQQLSLNDLQKLKQTQNNMVQNQSINGNINYSNNNNYNPANTNGIKNNFGQNQQQQIKNKYKNFNKGSQNSSFQENIQEEGVLGSDLGENVTNPDPTSLKERHIIQILNIQHSYKNTDID</sequence>
<dbReference type="PROSITE" id="PS50011">
    <property type="entry name" value="PROTEIN_KINASE_DOM"/>
    <property type="match status" value="1"/>
</dbReference>
<evidence type="ECO:0000259" key="4">
    <source>
        <dbReference type="PROSITE" id="PS50011"/>
    </source>
</evidence>
<dbReference type="InterPro" id="IPR050235">
    <property type="entry name" value="CK1_Ser-Thr_kinase"/>
</dbReference>
<dbReference type="InParanoid" id="A0A0V0QC39"/>
<comment type="caution">
    <text evidence="5">The sequence shown here is derived from an EMBL/GenBank/DDBJ whole genome shotgun (WGS) entry which is preliminary data.</text>
</comment>
<evidence type="ECO:0000256" key="3">
    <source>
        <dbReference type="SAM" id="MobiDB-lite"/>
    </source>
</evidence>
<name>A0A0V0QC39_PSEPJ</name>
<accession>A0A0V0QC39</accession>
<dbReference type="AlphaFoldDB" id="A0A0V0QC39"/>
<dbReference type="Gene3D" id="1.10.510.10">
    <property type="entry name" value="Transferase(Phosphotransferase) domain 1"/>
    <property type="match status" value="1"/>
</dbReference>
<dbReference type="InterPro" id="IPR008271">
    <property type="entry name" value="Ser/Thr_kinase_AS"/>
</dbReference>
<evidence type="ECO:0000313" key="5">
    <source>
        <dbReference type="EMBL" id="KRW99722.1"/>
    </source>
</evidence>
<evidence type="ECO:0000256" key="2">
    <source>
        <dbReference type="ARBA" id="ARBA00023860"/>
    </source>
</evidence>
<proteinExistence type="predicted"/>